<dbReference type="AlphaFoldDB" id="A0A2P4SB17"/>
<gene>
    <name evidence="1" type="ORF">CIB84_014935</name>
</gene>
<name>A0A2P4SB17_BAMTH</name>
<evidence type="ECO:0000313" key="2">
    <source>
        <dbReference type="Proteomes" id="UP000237246"/>
    </source>
</evidence>
<reference evidence="1 2" key="1">
    <citation type="submission" date="2018-01" db="EMBL/GenBank/DDBJ databases">
        <title>Comparison of the Chinese Bamboo Partridge and Red Junglefowl genome sequences highlights the importance of demography in genome evolution.</title>
        <authorList>
            <person name="Tiley G.P."/>
            <person name="Kimball R.T."/>
            <person name="Braun E.L."/>
            <person name="Burleigh J.G."/>
        </authorList>
    </citation>
    <scope>NUCLEOTIDE SEQUENCE [LARGE SCALE GENOMIC DNA]</scope>
    <source>
        <strain evidence="1">RTK389</strain>
        <tissue evidence="1">Blood</tissue>
    </source>
</reference>
<dbReference type="Proteomes" id="UP000237246">
    <property type="component" value="Unassembled WGS sequence"/>
</dbReference>
<organism evidence="1 2">
    <name type="scientific">Bambusicola thoracicus</name>
    <name type="common">Chinese bamboo-partridge</name>
    <name type="synonym">Perdix thoracica</name>
    <dbReference type="NCBI Taxonomy" id="9083"/>
    <lineage>
        <taxon>Eukaryota</taxon>
        <taxon>Metazoa</taxon>
        <taxon>Chordata</taxon>
        <taxon>Craniata</taxon>
        <taxon>Vertebrata</taxon>
        <taxon>Euteleostomi</taxon>
        <taxon>Archelosauria</taxon>
        <taxon>Archosauria</taxon>
        <taxon>Dinosauria</taxon>
        <taxon>Saurischia</taxon>
        <taxon>Theropoda</taxon>
        <taxon>Coelurosauria</taxon>
        <taxon>Aves</taxon>
        <taxon>Neognathae</taxon>
        <taxon>Galloanserae</taxon>
        <taxon>Galliformes</taxon>
        <taxon>Phasianidae</taxon>
        <taxon>Perdicinae</taxon>
        <taxon>Bambusicola</taxon>
    </lineage>
</organism>
<dbReference type="EMBL" id="PPHD01070718">
    <property type="protein sequence ID" value="POI21318.1"/>
    <property type="molecule type" value="Genomic_DNA"/>
</dbReference>
<proteinExistence type="predicted"/>
<protein>
    <submittedName>
        <fullName evidence="1">Uncharacterized protein</fullName>
    </submittedName>
</protein>
<evidence type="ECO:0000313" key="1">
    <source>
        <dbReference type="EMBL" id="POI21318.1"/>
    </source>
</evidence>
<accession>A0A2P4SB17</accession>
<sequence>MRERLAMCTNLPEARVQVLLLCGSVSGDD</sequence>
<comment type="caution">
    <text evidence="1">The sequence shown here is derived from an EMBL/GenBank/DDBJ whole genome shotgun (WGS) entry which is preliminary data.</text>
</comment>
<keyword evidence="2" id="KW-1185">Reference proteome</keyword>